<proteinExistence type="predicted"/>
<organism evidence="1 2">
    <name type="scientific">Mythimna separata</name>
    <name type="common">Oriental armyworm</name>
    <name type="synonym">Pseudaletia separata</name>
    <dbReference type="NCBI Taxonomy" id="271217"/>
    <lineage>
        <taxon>Eukaryota</taxon>
        <taxon>Metazoa</taxon>
        <taxon>Ecdysozoa</taxon>
        <taxon>Arthropoda</taxon>
        <taxon>Hexapoda</taxon>
        <taxon>Insecta</taxon>
        <taxon>Pterygota</taxon>
        <taxon>Neoptera</taxon>
        <taxon>Endopterygota</taxon>
        <taxon>Lepidoptera</taxon>
        <taxon>Glossata</taxon>
        <taxon>Ditrysia</taxon>
        <taxon>Noctuoidea</taxon>
        <taxon>Noctuidae</taxon>
        <taxon>Noctuinae</taxon>
        <taxon>Hadenini</taxon>
        <taxon>Mythimna</taxon>
    </lineage>
</organism>
<evidence type="ECO:0000313" key="1">
    <source>
        <dbReference type="EMBL" id="KAJ8719144.1"/>
    </source>
</evidence>
<sequence length="103" mass="12226">MEEAYEMHLINKGSHDDQRKTFVDAIVTFIKSEVNTKLNSMLVEEKLVLILWICKAGYYRFCGRLIPLCYGEVVNEKSYLVNELLYIDSYNNMELCVYMYEYL</sequence>
<dbReference type="Proteomes" id="UP001231518">
    <property type="component" value="Chromosome 8"/>
</dbReference>
<dbReference type="AlphaFoldDB" id="A0AAD7YM46"/>
<gene>
    <name evidence="1" type="ORF">PYW07_016700</name>
</gene>
<comment type="caution">
    <text evidence="1">The sequence shown here is derived from an EMBL/GenBank/DDBJ whole genome shotgun (WGS) entry which is preliminary data.</text>
</comment>
<reference evidence="1" key="1">
    <citation type="submission" date="2023-03" db="EMBL/GenBank/DDBJ databases">
        <title>Chromosome-level genomes of two armyworms, Mythimna separata and Mythimna loreyi, provide insights into the biosynthesis and reception of sex pheromones.</title>
        <authorList>
            <person name="Zhao H."/>
        </authorList>
    </citation>
    <scope>NUCLEOTIDE SEQUENCE</scope>
    <source>
        <strain evidence="1">BeijingLab</strain>
        <tissue evidence="1">Pupa</tissue>
    </source>
</reference>
<accession>A0AAD7YM46</accession>
<evidence type="ECO:0000313" key="2">
    <source>
        <dbReference type="Proteomes" id="UP001231518"/>
    </source>
</evidence>
<dbReference type="EMBL" id="JARGEI010000015">
    <property type="protein sequence ID" value="KAJ8719144.1"/>
    <property type="molecule type" value="Genomic_DNA"/>
</dbReference>
<name>A0AAD7YM46_MYTSE</name>
<protein>
    <submittedName>
        <fullName evidence="1">Uncharacterized protein</fullName>
    </submittedName>
</protein>
<keyword evidence="2" id="KW-1185">Reference proteome</keyword>